<feature type="region of interest" description="Disordered" evidence="2">
    <location>
        <begin position="763"/>
        <end position="856"/>
    </location>
</feature>
<name>A0AA39YC34_9PEZI</name>
<feature type="compositionally biased region" description="Polar residues" evidence="2">
    <location>
        <begin position="665"/>
        <end position="701"/>
    </location>
</feature>
<feature type="region of interest" description="Disordered" evidence="2">
    <location>
        <begin position="1"/>
        <end position="43"/>
    </location>
</feature>
<keyword evidence="1" id="KW-0597">Phosphoprotein</keyword>
<protein>
    <recommendedName>
        <fullName evidence="3">PH domain-containing protein</fullName>
    </recommendedName>
</protein>
<dbReference type="InterPro" id="IPR011993">
    <property type="entry name" value="PH-like_dom_sf"/>
</dbReference>
<keyword evidence="5" id="KW-1185">Reference proteome</keyword>
<feature type="compositionally biased region" description="Polar residues" evidence="2">
    <location>
        <begin position="634"/>
        <end position="652"/>
    </location>
</feature>
<evidence type="ECO:0000313" key="5">
    <source>
        <dbReference type="Proteomes" id="UP001174936"/>
    </source>
</evidence>
<evidence type="ECO:0000256" key="2">
    <source>
        <dbReference type="SAM" id="MobiDB-lite"/>
    </source>
</evidence>
<evidence type="ECO:0000313" key="4">
    <source>
        <dbReference type="EMBL" id="KAK0648821.1"/>
    </source>
</evidence>
<organism evidence="4 5">
    <name type="scientific">Cercophora newfieldiana</name>
    <dbReference type="NCBI Taxonomy" id="92897"/>
    <lineage>
        <taxon>Eukaryota</taxon>
        <taxon>Fungi</taxon>
        <taxon>Dikarya</taxon>
        <taxon>Ascomycota</taxon>
        <taxon>Pezizomycotina</taxon>
        <taxon>Sordariomycetes</taxon>
        <taxon>Sordariomycetidae</taxon>
        <taxon>Sordariales</taxon>
        <taxon>Lasiosphaeriaceae</taxon>
        <taxon>Cercophora</taxon>
    </lineage>
</organism>
<dbReference type="InterPro" id="IPR001849">
    <property type="entry name" value="PH_domain"/>
</dbReference>
<evidence type="ECO:0000256" key="1">
    <source>
        <dbReference type="ARBA" id="ARBA00022553"/>
    </source>
</evidence>
<evidence type="ECO:0000259" key="3">
    <source>
        <dbReference type="PROSITE" id="PS50003"/>
    </source>
</evidence>
<comment type="caution">
    <text evidence="4">The sequence shown here is derived from an EMBL/GenBank/DDBJ whole genome shotgun (WGS) entry which is preliminary data.</text>
</comment>
<sequence>MATKSPLAAPSPRIGAERVNGSASYFPQQQQQQQQQQQHYHGGVADAETLSNTLANSHIAPPDSTALNTNNNPINLVAPVATRPNGRFTEEWDASQRGSSIVDGASPGGQQLQRANSFSGSAAAMGGVIGEGAATLSRGNTLKKKASLRRAGSLKRSSSRRSMKAGSVRSLALQSTTDQDEIQSAFYCPVPTAGSPTEVLANRFQAWRKILKDLITYFREVQNYYEHRAKSLLKLSNVLNNTATPPGFLASGGLDDALQILRAHNKQSIAEATKAREIEEDVILALTGLRSDLHQKIKEIKNLSGDFKNSVEKEMETTRRAVNHLQEVLGQTELDSALTTGKQDPYLLRLAVDRQLEKQIDEENYLHQAYLNLENSGRELESIVVGEIQKSYNALAGILKRESDVAYGAIEELRIGPIAMPKDTEWSSFVHRDDRFVDPDVPMRSAQFIHYPGREHYACQEIRAGLLERKSKYLKSYTAGWYVLSPTHLHEFKSADKTQAPVMSLYLPEQKLGSHSTEGGSSNKFILKGRQTGSMHRGHTWVFRAESHDTMMAWYDDIRTLTERTPEERSNFVRGHVRSLSRASQRSSVSSDGMGDDDEEPPFATTAGAVSSQQQPRQDPLSRRPSGGRFPSDLQVNTQRGLQVPSPHSVSSGYADVDNHFEDSAGNTIHRNAPQSGLQQQNGGYDGSQSRTHFETGSTFYPQPGHRDAFDIDAADRAISPASDNFAAEKSGTATPANMYRGPDHSMGHDAAAGLSLDARGFLDGNHASNSRSQSSSTNDDGRGRALVQDAKPVSNWDEKRMRGRGTPDGFPGTSDEMNGGYVGEQRPRMTARNDSAPTISNLHIPGEYPKGTPSY</sequence>
<dbReference type="SMART" id="SM00233">
    <property type="entry name" value="PH"/>
    <property type="match status" value="1"/>
</dbReference>
<dbReference type="InterPro" id="IPR046869">
    <property type="entry name" value="SLM1/RGC1-like_PH"/>
</dbReference>
<feature type="domain" description="PH" evidence="3">
    <location>
        <begin position="460"/>
        <end position="563"/>
    </location>
</feature>
<dbReference type="AlphaFoldDB" id="A0AA39YC34"/>
<dbReference type="Gene3D" id="1.20.1270.60">
    <property type="entry name" value="Arfaptin homology (AH) domain/BAR domain"/>
    <property type="match status" value="1"/>
</dbReference>
<dbReference type="PANTHER" id="PTHR31941:SF16">
    <property type="entry name" value="PHOSPHATIDYLINOSITOL 4,5-BISPHOSPHATE-BINDING PROTEIN SLM1-RELATED"/>
    <property type="match status" value="1"/>
</dbReference>
<feature type="region of interest" description="Disordered" evidence="2">
    <location>
        <begin position="721"/>
        <end position="751"/>
    </location>
</feature>
<dbReference type="Pfam" id="PF20399">
    <property type="entry name" value="PH_20"/>
    <property type="match status" value="1"/>
</dbReference>
<reference evidence="4" key="1">
    <citation type="submission" date="2023-06" db="EMBL/GenBank/DDBJ databases">
        <title>Genome-scale phylogeny and comparative genomics of the fungal order Sordariales.</title>
        <authorList>
            <consortium name="Lawrence Berkeley National Laboratory"/>
            <person name="Hensen N."/>
            <person name="Bonometti L."/>
            <person name="Westerberg I."/>
            <person name="Brannstrom I.O."/>
            <person name="Guillou S."/>
            <person name="Cros-Aarteil S."/>
            <person name="Calhoun S."/>
            <person name="Haridas S."/>
            <person name="Kuo A."/>
            <person name="Mondo S."/>
            <person name="Pangilinan J."/>
            <person name="Riley R."/>
            <person name="Labutti K."/>
            <person name="Andreopoulos B."/>
            <person name="Lipzen A."/>
            <person name="Chen C."/>
            <person name="Yanf M."/>
            <person name="Daum C."/>
            <person name="Ng V."/>
            <person name="Clum A."/>
            <person name="Steindorff A."/>
            <person name="Ohm R."/>
            <person name="Martin F."/>
            <person name="Silar P."/>
            <person name="Natvig D."/>
            <person name="Lalanne C."/>
            <person name="Gautier V."/>
            <person name="Ament-Velasquez S.L."/>
            <person name="Kruys A."/>
            <person name="Hutchinson M.I."/>
            <person name="Powell A.J."/>
            <person name="Barry K."/>
            <person name="Miller A.N."/>
            <person name="Grigoriev I.V."/>
            <person name="Debuchy R."/>
            <person name="Gladieux P."/>
            <person name="Thoren M.H."/>
            <person name="Johannesson H."/>
        </authorList>
    </citation>
    <scope>NUCLEOTIDE SEQUENCE</scope>
    <source>
        <strain evidence="4">SMH2532-1</strain>
    </source>
</reference>
<proteinExistence type="predicted"/>
<feature type="compositionally biased region" description="Polar residues" evidence="2">
    <location>
        <begin position="608"/>
        <end position="617"/>
    </location>
</feature>
<feature type="region of interest" description="Disordered" evidence="2">
    <location>
        <begin position="567"/>
        <end position="703"/>
    </location>
</feature>
<dbReference type="SUPFAM" id="SSF103657">
    <property type="entry name" value="BAR/IMD domain-like"/>
    <property type="match status" value="1"/>
</dbReference>
<dbReference type="CDD" id="cd13311">
    <property type="entry name" value="PH_Slm1"/>
    <property type="match status" value="1"/>
</dbReference>
<dbReference type="Pfam" id="PF20400">
    <property type="entry name" value="BAR_4"/>
    <property type="match status" value="1"/>
</dbReference>
<dbReference type="InterPro" id="IPR043453">
    <property type="entry name" value="Slm1_PH"/>
</dbReference>
<dbReference type="PROSITE" id="PS50003">
    <property type="entry name" value="PH_DOMAIN"/>
    <property type="match status" value="1"/>
</dbReference>
<feature type="compositionally biased region" description="Polar residues" evidence="2">
    <location>
        <begin position="833"/>
        <end position="842"/>
    </location>
</feature>
<feature type="region of interest" description="Disordered" evidence="2">
    <location>
        <begin position="91"/>
        <end position="114"/>
    </location>
</feature>
<accession>A0AA39YC34</accession>
<dbReference type="SUPFAM" id="SSF50729">
    <property type="entry name" value="PH domain-like"/>
    <property type="match status" value="1"/>
</dbReference>
<feature type="region of interest" description="Disordered" evidence="2">
    <location>
        <begin position="139"/>
        <end position="174"/>
    </location>
</feature>
<dbReference type="InterPro" id="IPR046868">
    <property type="entry name" value="BAR_4"/>
</dbReference>
<dbReference type="EMBL" id="JAULSV010000003">
    <property type="protein sequence ID" value="KAK0648821.1"/>
    <property type="molecule type" value="Genomic_DNA"/>
</dbReference>
<dbReference type="InterPro" id="IPR027267">
    <property type="entry name" value="AH/BAR_dom_sf"/>
</dbReference>
<dbReference type="Gene3D" id="2.30.29.30">
    <property type="entry name" value="Pleckstrin-homology domain (PH domain)/Phosphotyrosine-binding domain (PTB)"/>
    <property type="match status" value="1"/>
</dbReference>
<dbReference type="Proteomes" id="UP001174936">
    <property type="component" value="Unassembled WGS sequence"/>
</dbReference>
<feature type="compositionally biased region" description="Low complexity" evidence="2">
    <location>
        <begin position="28"/>
        <end position="38"/>
    </location>
</feature>
<feature type="compositionally biased region" description="Low complexity" evidence="2">
    <location>
        <begin position="578"/>
        <end position="593"/>
    </location>
</feature>
<dbReference type="PANTHER" id="PTHR31941">
    <property type="entry name" value="CYTOSKELETAL SIGNALING PROTEIN SLM1"/>
    <property type="match status" value="1"/>
</dbReference>
<gene>
    <name evidence="4" type="ORF">B0T16DRAFT_456274</name>
</gene>